<reference evidence="6" key="5">
    <citation type="submission" date="2025-09" db="UniProtKB">
        <authorList>
            <consortium name="Ensembl"/>
        </authorList>
    </citation>
    <scope>IDENTIFICATION</scope>
</reference>
<dbReference type="SMART" id="SM00032">
    <property type="entry name" value="CCP"/>
    <property type="match status" value="2"/>
</dbReference>
<evidence type="ECO:0000256" key="4">
    <source>
        <dbReference type="PROSITE-ProRule" id="PRU00302"/>
    </source>
</evidence>
<dbReference type="InterPro" id="IPR000436">
    <property type="entry name" value="Sushi_SCR_CCP_dom"/>
</dbReference>
<evidence type="ECO:0000313" key="7">
    <source>
        <dbReference type="Proteomes" id="UP000314986"/>
    </source>
</evidence>
<feature type="domain" description="Sushi" evidence="5">
    <location>
        <begin position="120"/>
        <end position="177"/>
    </location>
</feature>
<keyword evidence="1" id="KW-0732">Signal</keyword>
<keyword evidence="4" id="KW-0768">Sushi</keyword>
<feature type="domain" description="Sushi" evidence="5">
    <location>
        <begin position="62"/>
        <end position="119"/>
    </location>
</feature>
<evidence type="ECO:0000256" key="3">
    <source>
        <dbReference type="ARBA" id="ARBA00023157"/>
    </source>
</evidence>
<protein>
    <recommendedName>
        <fullName evidence="5">Sushi domain-containing protein</fullName>
    </recommendedName>
</protein>
<dbReference type="CDD" id="cd00033">
    <property type="entry name" value="CCP"/>
    <property type="match status" value="2"/>
</dbReference>
<dbReference type="Proteomes" id="UP000314986">
    <property type="component" value="Unassembled WGS sequence"/>
</dbReference>
<dbReference type="FunFam" id="2.10.70.10:FF:000062">
    <property type="entry name" value="CUB and Sushi multiple domains 3"/>
    <property type="match status" value="1"/>
</dbReference>
<reference evidence="7" key="1">
    <citation type="journal article" date="2006" name="Science">
        <title>Ancient noncoding elements conserved in the human genome.</title>
        <authorList>
            <person name="Venkatesh B."/>
            <person name="Kirkness E.F."/>
            <person name="Loh Y.H."/>
            <person name="Halpern A.L."/>
            <person name="Lee A.P."/>
            <person name="Johnson J."/>
            <person name="Dandona N."/>
            <person name="Viswanathan L.D."/>
            <person name="Tay A."/>
            <person name="Venter J.C."/>
            <person name="Strausberg R.L."/>
            <person name="Brenner S."/>
        </authorList>
    </citation>
    <scope>NUCLEOTIDE SEQUENCE [LARGE SCALE GENOMIC DNA]</scope>
</reference>
<dbReference type="PANTHER" id="PTHR45656">
    <property type="entry name" value="PROTEIN CBR-CLEC-78"/>
    <property type="match status" value="1"/>
</dbReference>
<dbReference type="Gene3D" id="2.10.70.10">
    <property type="entry name" value="Complement Module, domain 1"/>
    <property type="match status" value="2"/>
</dbReference>
<dbReference type="InterPro" id="IPR051277">
    <property type="entry name" value="SEZ6_CSMD_C4BPB_Regulators"/>
</dbReference>
<evidence type="ECO:0000259" key="5">
    <source>
        <dbReference type="PROSITE" id="PS50923"/>
    </source>
</evidence>
<keyword evidence="3 4" id="KW-1015">Disulfide bond</keyword>
<organism evidence="6 7">
    <name type="scientific">Callorhinchus milii</name>
    <name type="common">Ghost shark</name>
    <dbReference type="NCBI Taxonomy" id="7868"/>
    <lineage>
        <taxon>Eukaryota</taxon>
        <taxon>Metazoa</taxon>
        <taxon>Chordata</taxon>
        <taxon>Craniata</taxon>
        <taxon>Vertebrata</taxon>
        <taxon>Chondrichthyes</taxon>
        <taxon>Holocephali</taxon>
        <taxon>Chimaeriformes</taxon>
        <taxon>Callorhinchidae</taxon>
        <taxon>Callorhinchus</taxon>
    </lineage>
</organism>
<name>A0A4W3JHS3_CALMI</name>
<reference evidence="6" key="4">
    <citation type="submission" date="2025-08" db="UniProtKB">
        <authorList>
            <consortium name="Ensembl"/>
        </authorList>
    </citation>
    <scope>IDENTIFICATION</scope>
</reference>
<feature type="disulfide bond" evidence="4">
    <location>
        <begin position="148"/>
        <end position="175"/>
    </location>
</feature>
<comment type="caution">
    <text evidence="4">Lacks conserved residue(s) required for the propagation of feature annotation.</text>
</comment>
<dbReference type="PANTHER" id="PTHR45656:SF4">
    <property type="entry name" value="PROTEIN CBR-CLEC-78"/>
    <property type="match status" value="1"/>
</dbReference>
<dbReference type="AlphaFoldDB" id="A0A4W3JHS3"/>
<reference evidence="7" key="3">
    <citation type="journal article" date="2014" name="Nature">
        <title>Elephant shark genome provides unique insights into gnathostome evolution.</title>
        <authorList>
            <consortium name="International Elephant Shark Genome Sequencing Consortium"/>
            <person name="Venkatesh B."/>
            <person name="Lee A.P."/>
            <person name="Ravi V."/>
            <person name="Maurya A.K."/>
            <person name="Lian M.M."/>
            <person name="Swann J.B."/>
            <person name="Ohta Y."/>
            <person name="Flajnik M.F."/>
            <person name="Sutoh Y."/>
            <person name="Kasahara M."/>
            <person name="Hoon S."/>
            <person name="Gangu V."/>
            <person name="Roy S.W."/>
            <person name="Irimia M."/>
            <person name="Korzh V."/>
            <person name="Kondrychyn I."/>
            <person name="Lim Z.W."/>
            <person name="Tay B.H."/>
            <person name="Tohari S."/>
            <person name="Kong K.W."/>
            <person name="Ho S."/>
            <person name="Lorente-Galdos B."/>
            <person name="Quilez J."/>
            <person name="Marques-Bonet T."/>
            <person name="Raney B.J."/>
            <person name="Ingham P.W."/>
            <person name="Tay A."/>
            <person name="Hillier L.W."/>
            <person name="Minx P."/>
            <person name="Boehm T."/>
            <person name="Wilson R.K."/>
            <person name="Brenner S."/>
            <person name="Warren W.C."/>
        </authorList>
    </citation>
    <scope>NUCLEOTIDE SEQUENCE [LARGE SCALE GENOMIC DNA]</scope>
</reference>
<sequence>DLGFCSCSLVLRPRIPPTYVLLLIISPLPLVTISCSERHFLDVNSYCLVSFLFLCHFCPSAGHCGSPDPIVNGHISGDGFSYRDTIVYQCNPGFRLVGSSVRICQQDHKWSGQPPVCVPITCGHPGNPTYGRTNGSQFNLNDVVNFTCNKGYLLQGALRAQCRVNGQWSSHLPTCRGKQNSHGLLSFETSQSASQKILYSGFTVYFMGETGQPIAHNSAPQTVLD</sequence>
<dbReference type="Pfam" id="PF00084">
    <property type="entry name" value="Sushi"/>
    <property type="match status" value="2"/>
</dbReference>
<evidence type="ECO:0000256" key="1">
    <source>
        <dbReference type="ARBA" id="ARBA00022729"/>
    </source>
</evidence>
<dbReference type="STRING" id="7868.ENSCMIP00000038981"/>
<evidence type="ECO:0000256" key="2">
    <source>
        <dbReference type="ARBA" id="ARBA00022737"/>
    </source>
</evidence>
<dbReference type="PROSITE" id="PS50923">
    <property type="entry name" value="SUSHI"/>
    <property type="match status" value="2"/>
</dbReference>
<reference evidence="7" key="2">
    <citation type="journal article" date="2007" name="PLoS Biol.">
        <title>Survey sequencing and comparative analysis of the elephant shark (Callorhinchus milii) genome.</title>
        <authorList>
            <person name="Venkatesh B."/>
            <person name="Kirkness E.F."/>
            <person name="Loh Y.H."/>
            <person name="Halpern A.L."/>
            <person name="Lee A.P."/>
            <person name="Johnson J."/>
            <person name="Dandona N."/>
            <person name="Viswanathan L.D."/>
            <person name="Tay A."/>
            <person name="Venter J.C."/>
            <person name="Strausberg R.L."/>
            <person name="Brenner S."/>
        </authorList>
    </citation>
    <scope>NUCLEOTIDE SEQUENCE [LARGE SCALE GENOMIC DNA]</scope>
</reference>
<proteinExistence type="predicted"/>
<keyword evidence="2" id="KW-0677">Repeat</keyword>
<dbReference type="InterPro" id="IPR035976">
    <property type="entry name" value="Sushi/SCR/CCP_sf"/>
</dbReference>
<dbReference type="SUPFAM" id="SSF57535">
    <property type="entry name" value="Complement control module/SCR domain"/>
    <property type="match status" value="2"/>
</dbReference>
<accession>A0A4W3JHS3</accession>
<keyword evidence="7" id="KW-1185">Reference proteome</keyword>
<dbReference type="InParanoid" id="A0A4W3JHS3"/>
<dbReference type="Ensembl" id="ENSCMIT00000039541.1">
    <property type="protein sequence ID" value="ENSCMIP00000038981.1"/>
    <property type="gene ID" value="ENSCMIG00000016356.1"/>
</dbReference>
<evidence type="ECO:0000313" key="6">
    <source>
        <dbReference type="Ensembl" id="ENSCMIP00000038981.1"/>
    </source>
</evidence>
<feature type="disulfide bond" evidence="4">
    <location>
        <begin position="90"/>
        <end position="117"/>
    </location>
</feature>
<dbReference type="GeneTree" id="ENSGT00940000155701"/>